<protein>
    <submittedName>
        <fullName evidence="2">Uncharacterized protein</fullName>
    </submittedName>
</protein>
<sequence>MHLWPSTMIRDSFKLDYLRRLEWNLQRMNSQKASSSSVNQKLLDTQNGASGNEEVPEVPNSKDHMQILLSYCFCCGAFGDHVEN</sequence>
<dbReference type="OMA" id="GNWFYVV"/>
<dbReference type="PANTHER" id="PTHR37263">
    <property type="entry name" value="EXPRESSED PROTEIN"/>
    <property type="match status" value="1"/>
</dbReference>
<dbReference type="Gramene" id="PRQ58816">
    <property type="protein sequence ID" value="PRQ58816"/>
    <property type="gene ID" value="RchiOBHm_Chr1g0363411"/>
</dbReference>
<evidence type="ECO:0000313" key="3">
    <source>
        <dbReference type="Proteomes" id="UP000238479"/>
    </source>
</evidence>
<feature type="region of interest" description="Disordered" evidence="1">
    <location>
        <begin position="29"/>
        <end position="59"/>
    </location>
</feature>
<dbReference type="Proteomes" id="UP000238479">
    <property type="component" value="Chromosome 1"/>
</dbReference>
<keyword evidence="3" id="KW-1185">Reference proteome</keyword>
<accession>A0A2P6SJG7</accession>
<name>A0A2P6SJG7_ROSCH</name>
<feature type="compositionally biased region" description="Polar residues" evidence="1">
    <location>
        <begin position="29"/>
        <end position="50"/>
    </location>
</feature>
<dbReference type="AlphaFoldDB" id="A0A2P6SJG7"/>
<dbReference type="EMBL" id="PDCK01000039">
    <property type="protein sequence ID" value="PRQ58816.1"/>
    <property type="molecule type" value="Genomic_DNA"/>
</dbReference>
<gene>
    <name evidence="2" type="ORF">RchiOBHm_Chr1g0363411</name>
</gene>
<evidence type="ECO:0000313" key="2">
    <source>
        <dbReference type="EMBL" id="PRQ58816.1"/>
    </source>
</evidence>
<evidence type="ECO:0000256" key="1">
    <source>
        <dbReference type="SAM" id="MobiDB-lite"/>
    </source>
</evidence>
<proteinExistence type="predicted"/>
<organism evidence="2 3">
    <name type="scientific">Rosa chinensis</name>
    <name type="common">China rose</name>
    <dbReference type="NCBI Taxonomy" id="74649"/>
    <lineage>
        <taxon>Eukaryota</taxon>
        <taxon>Viridiplantae</taxon>
        <taxon>Streptophyta</taxon>
        <taxon>Embryophyta</taxon>
        <taxon>Tracheophyta</taxon>
        <taxon>Spermatophyta</taxon>
        <taxon>Magnoliopsida</taxon>
        <taxon>eudicotyledons</taxon>
        <taxon>Gunneridae</taxon>
        <taxon>Pentapetalae</taxon>
        <taxon>rosids</taxon>
        <taxon>fabids</taxon>
        <taxon>Rosales</taxon>
        <taxon>Rosaceae</taxon>
        <taxon>Rosoideae</taxon>
        <taxon>Rosoideae incertae sedis</taxon>
        <taxon>Rosa</taxon>
    </lineage>
</organism>
<dbReference type="PANTHER" id="PTHR37263:SF2">
    <property type="entry name" value="EXPRESSED PROTEIN"/>
    <property type="match status" value="1"/>
</dbReference>
<comment type="caution">
    <text evidence="2">The sequence shown here is derived from an EMBL/GenBank/DDBJ whole genome shotgun (WGS) entry which is preliminary data.</text>
</comment>
<reference evidence="2 3" key="1">
    <citation type="journal article" date="2018" name="Nat. Genet.">
        <title>The Rosa genome provides new insights in the design of modern roses.</title>
        <authorList>
            <person name="Bendahmane M."/>
        </authorList>
    </citation>
    <scope>NUCLEOTIDE SEQUENCE [LARGE SCALE GENOMIC DNA]</scope>
    <source>
        <strain evidence="3">cv. Old Blush</strain>
    </source>
</reference>